<feature type="domain" description="B12-binding" evidence="3">
    <location>
        <begin position="94"/>
        <end position="219"/>
    </location>
</feature>
<dbReference type="SUPFAM" id="SSF47644">
    <property type="entry name" value="Methionine synthase domain"/>
    <property type="match status" value="1"/>
</dbReference>
<dbReference type="PROSITE" id="PS51337">
    <property type="entry name" value="B12_BINDING_NTER"/>
    <property type="match status" value="1"/>
</dbReference>
<dbReference type="AlphaFoldDB" id="A0A3G1KYX7"/>
<dbReference type="EMBL" id="CP017634">
    <property type="protein sequence ID" value="ATW27706.1"/>
    <property type="molecule type" value="Genomic_DNA"/>
</dbReference>
<name>A0A3G1KYX7_FORW1</name>
<organism evidence="5 6">
    <name type="scientific">Formimonas warabiya</name>
    <dbReference type="NCBI Taxonomy" id="1761012"/>
    <lineage>
        <taxon>Bacteria</taxon>
        <taxon>Bacillati</taxon>
        <taxon>Bacillota</taxon>
        <taxon>Clostridia</taxon>
        <taxon>Eubacteriales</taxon>
        <taxon>Peptococcaceae</taxon>
        <taxon>Candidatus Formimonas</taxon>
    </lineage>
</organism>
<accession>A0A3G1KYX7</accession>
<dbReference type="PANTHER" id="PTHR45833:SF1">
    <property type="entry name" value="METHIONINE SYNTHASE"/>
    <property type="match status" value="1"/>
</dbReference>
<dbReference type="SMART" id="SM01018">
    <property type="entry name" value="B12-binding_2"/>
    <property type="match status" value="1"/>
</dbReference>
<keyword evidence="2" id="KW-0170">Cobalt</keyword>
<dbReference type="PANTHER" id="PTHR45833">
    <property type="entry name" value="METHIONINE SYNTHASE"/>
    <property type="match status" value="1"/>
</dbReference>
<dbReference type="Gene3D" id="1.10.1240.10">
    <property type="entry name" value="Methionine synthase domain"/>
    <property type="match status" value="1"/>
</dbReference>
<proteinExistence type="predicted"/>
<evidence type="ECO:0000256" key="1">
    <source>
        <dbReference type="ARBA" id="ARBA00022723"/>
    </source>
</evidence>
<dbReference type="PROSITE" id="PS51332">
    <property type="entry name" value="B12_BINDING"/>
    <property type="match status" value="1"/>
</dbReference>
<evidence type="ECO:0000313" key="5">
    <source>
        <dbReference type="EMBL" id="ATW27706.1"/>
    </source>
</evidence>
<evidence type="ECO:0000259" key="4">
    <source>
        <dbReference type="PROSITE" id="PS51337"/>
    </source>
</evidence>
<dbReference type="Gene3D" id="3.40.50.280">
    <property type="entry name" value="Cobalamin-binding domain"/>
    <property type="match status" value="1"/>
</dbReference>
<evidence type="ECO:0008006" key="7">
    <source>
        <dbReference type="Google" id="ProtNLM"/>
    </source>
</evidence>
<dbReference type="SUPFAM" id="SSF52242">
    <property type="entry name" value="Cobalamin (vitamin B12)-binding domain"/>
    <property type="match status" value="1"/>
</dbReference>
<feature type="domain" description="B12-binding N-terminal" evidence="4">
    <location>
        <begin position="1"/>
        <end position="93"/>
    </location>
</feature>
<dbReference type="InterPro" id="IPR036724">
    <property type="entry name" value="Cobalamin-bd_sf"/>
</dbReference>
<evidence type="ECO:0000256" key="2">
    <source>
        <dbReference type="ARBA" id="ARBA00023285"/>
    </source>
</evidence>
<reference evidence="5 6" key="1">
    <citation type="submission" date="2016-10" db="EMBL/GenBank/DDBJ databases">
        <title>Complete Genome Sequence of Peptococcaceae strain DCMF.</title>
        <authorList>
            <person name="Edwards R.J."/>
            <person name="Holland S.I."/>
            <person name="Deshpande N.P."/>
            <person name="Wong Y.K."/>
            <person name="Ertan H."/>
            <person name="Manefield M."/>
            <person name="Russell T.L."/>
            <person name="Lee M.J."/>
        </authorList>
    </citation>
    <scope>NUCLEOTIDE SEQUENCE [LARGE SCALE GENOMIC DNA]</scope>
    <source>
        <strain evidence="5 6">DCMF</strain>
    </source>
</reference>
<dbReference type="InterPro" id="IPR050554">
    <property type="entry name" value="Met_Synthase/Corrinoid"/>
</dbReference>
<evidence type="ECO:0000313" key="6">
    <source>
        <dbReference type="Proteomes" id="UP000323521"/>
    </source>
</evidence>
<gene>
    <name evidence="5" type="ORF">DCMF_25760</name>
</gene>
<dbReference type="KEGG" id="fwa:DCMF_25760"/>
<dbReference type="OrthoDB" id="9783599at2"/>
<dbReference type="Pfam" id="PF02310">
    <property type="entry name" value="B12-binding"/>
    <property type="match status" value="1"/>
</dbReference>
<keyword evidence="1" id="KW-0479">Metal-binding</keyword>
<evidence type="ECO:0000259" key="3">
    <source>
        <dbReference type="PROSITE" id="PS51332"/>
    </source>
</evidence>
<dbReference type="InterPro" id="IPR036594">
    <property type="entry name" value="Meth_synthase_dom"/>
</dbReference>
<dbReference type="Pfam" id="PF02607">
    <property type="entry name" value="B12-binding_2"/>
    <property type="match status" value="1"/>
</dbReference>
<dbReference type="GO" id="GO:0031419">
    <property type="term" value="F:cobalamin binding"/>
    <property type="evidence" value="ECO:0007669"/>
    <property type="project" value="InterPro"/>
</dbReference>
<dbReference type="Proteomes" id="UP000323521">
    <property type="component" value="Chromosome"/>
</dbReference>
<dbReference type="GO" id="GO:0005829">
    <property type="term" value="C:cytosol"/>
    <property type="evidence" value="ECO:0007669"/>
    <property type="project" value="TreeGrafter"/>
</dbReference>
<dbReference type="InterPro" id="IPR006158">
    <property type="entry name" value="Cobalamin-bd"/>
</dbReference>
<dbReference type="GO" id="GO:0046653">
    <property type="term" value="P:tetrahydrofolate metabolic process"/>
    <property type="evidence" value="ECO:0007669"/>
    <property type="project" value="TreeGrafter"/>
</dbReference>
<dbReference type="GO" id="GO:0050667">
    <property type="term" value="P:homocysteine metabolic process"/>
    <property type="evidence" value="ECO:0007669"/>
    <property type="project" value="TreeGrafter"/>
</dbReference>
<dbReference type="InterPro" id="IPR003759">
    <property type="entry name" value="Cbl-bd_cap"/>
</dbReference>
<dbReference type="GO" id="GO:0046872">
    <property type="term" value="F:metal ion binding"/>
    <property type="evidence" value="ECO:0007669"/>
    <property type="project" value="UniProtKB-KW"/>
</dbReference>
<dbReference type="RefSeq" id="WP_148137083.1">
    <property type="nucleotide sequence ID" value="NZ_CP017634.1"/>
</dbReference>
<sequence length="219" mass="23909">MMGQKEELMGKLAEAVVEMDIAAVEAKCHEALEAGIPAFEAITDGLSAGMKKVGELWNNMEIFMPEVMGSVDAYYAGLKILKPEIKQNEKTSYLATVVMGTIWGDIHSVGKDVAIPVFEGENFKVIDLGLDVPVEKYIEAIKEHQADFVGLGTYMSETFLHVKDCVEEFKKAGIRDQVFVICGGPAVDSDFAKEMGADDAWNDAWEAVAGMKKLIAQHG</sequence>
<protein>
    <recommendedName>
        <fullName evidence="7">Cobalamin-binding protein</fullName>
    </recommendedName>
</protein>
<dbReference type="GO" id="GO:0008705">
    <property type="term" value="F:methionine synthase activity"/>
    <property type="evidence" value="ECO:0007669"/>
    <property type="project" value="TreeGrafter"/>
</dbReference>
<keyword evidence="6" id="KW-1185">Reference proteome</keyword>